<feature type="compositionally biased region" description="Basic and acidic residues" evidence="5">
    <location>
        <begin position="629"/>
        <end position="638"/>
    </location>
</feature>
<comment type="similarity">
    <text evidence="2 4">Belongs to the RPF2 family.</text>
</comment>
<proteinExistence type="inferred from homology"/>
<feature type="compositionally biased region" description="Basic residues" evidence="5">
    <location>
        <begin position="651"/>
        <end position="660"/>
    </location>
</feature>
<keyword evidence="3 4" id="KW-0539">Nucleus</keyword>
<dbReference type="SMART" id="SM00879">
    <property type="entry name" value="Brix"/>
    <property type="match status" value="1"/>
</dbReference>
<dbReference type="GO" id="GO:0019843">
    <property type="term" value="F:rRNA binding"/>
    <property type="evidence" value="ECO:0007669"/>
    <property type="project" value="UniProtKB-UniRule"/>
</dbReference>
<evidence type="ECO:0000313" key="8">
    <source>
        <dbReference type="Proteomes" id="UP001604277"/>
    </source>
</evidence>
<reference evidence="8" key="1">
    <citation type="submission" date="2024-07" db="EMBL/GenBank/DDBJ databases">
        <title>Two chromosome-level genome assemblies of Korean endemic species Abeliophyllum distichum and Forsythia ovata (Oleaceae).</title>
        <authorList>
            <person name="Jang H."/>
        </authorList>
    </citation>
    <scope>NUCLEOTIDE SEQUENCE [LARGE SCALE GENOMIC DNA]</scope>
</reference>
<evidence type="ECO:0000256" key="1">
    <source>
        <dbReference type="ARBA" id="ARBA00004604"/>
    </source>
</evidence>
<keyword evidence="8" id="KW-1185">Reference proteome</keyword>
<dbReference type="InterPro" id="IPR039770">
    <property type="entry name" value="Rpf2"/>
</dbReference>
<evidence type="ECO:0000256" key="2">
    <source>
        <dbReference type="ARBA" id="ARBA00010782"/>
    </source>
</evidence>
<comment type="caution">
    <text evidence="7">The sequence shown here is derived from an EMBL/GenBank/DDBJ whole genome shotgun (WGS) entry which is preliminary data.</text>
</comment>
<dbReference type="InterPro" id="IPR007109">
    <property type="entry name" value="Brix"/>
</dbReference>
<dbReference type="GO" id="GO:0005730">
    <property type="term" value="C:nucleolus"/>
    <property type="evidence" value="ECO:0007669"/>
    <property type="project" value="UniProtKB-SubCell"/>
</dbReference>
<evidence type="ECO:0000256" key="3">
    <source>
        <dbReference type="ARBA" id="ARBA00023242"/>
    </source>
</evidence>
<dbReference type="PROSITE" id="PS50833">
    <property type="entry name" value="BRIX"/>
    <property type="match status" value="1"/>
</dbReference>
<dbReference type="PANTHER" id="PTHR12728:SF0">
    <property type="entry name" value="RIBOSOME PRODUCTION FACTOR 2 HOMOLOG"/>
    <property type="match status" value="1"/>
</dbReference>
<sequence length="1288" mass="145021">MIGDKLATRIKDWDVWQLFLTNLLIYWSWSLNFNQVHVAVKLKVRYLFPLFYFLFESRWIGCESANPSQIQNSCATIHTQLIMMKIKTPTKGRIKRDLEKRAPKLVETGKKTLILNGTKTSSVLNSVLTEIYHLKKENSVKYSRRNDNIRLFESGGETSLEFFSHKTDCSLFVFGSHSKKRPNNLVIGRTYDHHIYDLVEVGVENFKSMNSFAYDKKLAPQIGSKAFFAFIGEGFESVEELKHLKEILLDLFHGEVVTNLNLSGLDRVYVCTAISSNKVFFTHCALRLKKSGTIVPRMELVEVGPSMDMVVRRHRLPDDSLRKEAMKIAPELTKKKEKNVTKDAIQGKIGKIYIPDQKVGSVALPHKAKGVKRERREAKMKDESNRPAEKKQKQHSEVSEGFLQDAPAQYITACCDSTNAANIHGGFDNPEASVAEYQVNRDDLCIYKFINDEDMRSNVSFGELLARAHAAGTTAAENESLQTVFNATSSSFALNFPTKIDGRQYTITSENSSLAVESNSMPNITTGGSCIHSMPFLDLNLPSGMTDATLSEMVSSQFAPITPEKTTRADDRQQLGVPNLSINEMLGIKDAQQKETSVKRVELEGLYQNKEQSQLVVDRLCETMSTQLEENHKPDKGGTGDIDLSRTPQQKPRRKKHRPKVIIEGQSQITPKPRVERSSDPQETTKGKRKYVWRKGVNNPTAATPFEMEINGTDTITKPLSAKETTNGKRKYARRGVNKPASNALDQEACETTDPKTGRQTRNSCRRSLKFDSEGQMGDESNFDMEPQAQNYNAEDQSGSSMQCGQGREATINKTKVSIAYDLPCPMKQVMEGYQSKLEGHYSSSSPHTKTDTLHDKLTFTDQKTCTRGKCQIVFSDFPHDKEGNTVQVIMNSNAQLTPKSPSDSDCSSSTCLMQESQERDLKRQHMGTNVVAEFCRSNSTGTFHNSLQACSAIFRQNAYNYGFTPGIHFPAMYKTKRIEKGQNSAISSTHTIIASENRAITALEDTQNEQQNFVFLSTLGPTEMLEKKRTKETAPVSNLGSLLEMCKQVLGSPGHGATTSKTVDSSAKMTTKKRSKRKLNFTSTLQNIHSHHQLVTRTMGSPLAKTWICRSPVDAIIEQCNRLDLNAESSQDAAREHNAFMAYHMNYQEQHALVPYQRNGALVPFDSSFYQGKRRRPRPKVDLDDETNRVWKLLLENINSEGIDGTDEEKEKWWEEERRVFHGRADSFIARMHLVQGDRRFSPWKGSVLDSVIGVFLTQNVSDHLSSSAFMSLAARFPFEPECNQGQ</sequence>
<comment type="subcellular location">
    <subcellularLocation>
        <location evidence="1 4">Nucleus</location>
        <location evidence="1 4">Nucleolus</location>
    </subcellularLocation>
</comment>
<protein>
    <recommendedName>
        <fullName evidence="4">Ribosome production factor 2 homolog</fullName>
    </recommendedName>
    <alternativeName>
        <fullName evidence="4">Ribosome biogenesis protein RPF2 homolog</fullName>
    </alternativeName>
</protein>
<name>A0ABD1T931_9LAMI</name>
<feature type="domain" description="Brix" evidence="6">
    <location>
        <begin position="110"/>
        <end position="320"/>
    </location>
</feature>
<gene>
    <name evidence="7" type="ORF">Fot_32883</name>
</gene>
<dbReference type="Proteomes" id="UP001604277">
    <property type="component" value="Unassembled WGS sequence"/>
</dbReference>
<feature type="compositionally biased region" description="Basic and acidic residues" evidence="5">
    <location>
        <begin position="673"/>
        <end position="686"/>
    </location>
</feature>
<feature type="region of interest" description="Disordered" evidence="5">
    <location>
        <begin position="628"/>
        <end position="689"/>
    </location>
</feature>
<evidence type="ECO:0000256" key="4">
    <source>
        <dbReference type="RuleBase" id="RU367086"/>
    </source>
</evidence>
<accession>A0ABD1T931</accession>
<organism evidence="7 8">
    <name type="scientific">Forsythia ovata</name>
    <dbReference type="NCBI Taxonomy" id="205694"/>
    <lineage>
        <taxon>Eukaryota</taxon>
        <taxon>Viridiplantae</taxon>
        <taxon>Streptophyta</taxon>
        <taxon>Embryophyta</taxon>
        <taxon>Tracheophyta</taxon>
        <taxon>Spermatophyta</taxon>
        <taxon>Magnoliopsida</taxon>
        <taxon>eudicotyledons</taxon>
        <taxon>Gunneridae</taxon>
        <taxon>Pentapetalae</taxon>
        <taxon>asterids</taxon>
        <taxon>lamiids</taxon>
        <taxon>Lamiales</taxon>
        <taxon>Oleaceae</taxon>
        <taxon>Forsythieae</taxon>
        <taxon>Forsythia</taxon>
    </lineage>
</organism>
<feature type="region of interest" description="Disordered" evidence="5">
    <location>
        <begin position="366"/>
        <end position="399"/>
    </location>
</feature>
<evidence type="ECO:0000313" key="7">
    <source>
        <dbReference type="EMBL" id="KAL2509236.1"/>
    </source>
</evidence>
<evidence type="ECO:0000256" key="5">
    <source>
        <dbReference type="SAM" id="MobiDB-lite"/>
    </source>
</evidence>
<dbReference type="Pfam" id="PF04427">
    <property type="entry name" value="Brix"/>
    <property type="match status" value="1"/>
</dbReference>
<evidence type="ECO:0000259" key="6">
    <source>
        <dbReference type="PROSITE" id="PS50833"/>
    </source>
</evidence>
<dbReference type="EMBL" id="JBFOLJ010000009">
    <property type="protein sequence ID" value="KAL2509236.1"/>
    <property type="molecule type" value="Genomic_DNA"/>
</dbReference>
<feature type="compositionally biased region" description="Basic and acidic residues" evidence="5">
    <location>
        <begin position="374"/>
        <end position="398"/>
    </location>
</feature>
<dbReference type="PANTHER" id="PTHR12728">
    <property type="entry name" value="BRIX DOMAIN CONTAINING PROTEIN"/>
    <property type="match status" value="1"/>
</dbReference>